<dbReference type="Proteomes" id="UP000789759">
    <property type="component" value="Unassembled WGS sequence"/>
</dbReference>
<keyword evidence="2" id="KW-1185">Reference proteome</keyword>
<accession>A0A9N9J651</accession>
<reference evidence="1" key="1">
    <citation type="submission" date="2021-06" db="EMBL/GenBank/DDBJ databases">
        <authorList>
            <person name="Kallberg Y."/>
            <person name="Tangrot J."/>
            <person name="Rosling A."/>
        </authorList>
    </citation>
    <scope>NUCLEOTIDE SEQUENCE</scope>
    <source>
        <strain evidence="1">FL966</strain>
    </source>
</reference>
<feature type="non-terminal residue" evidence="1">
    <location>
        <position position="1"/>
    </location>
</feature>
<name>A0A9N9J651_9GLOM</name>
<dbReference type="AlphaFoldDB" id="A0A9N9J651"/>
<sequence>FDINDSFDIDNRFDIDSEDSVLNICCADLNKSSNFSKVSSSNNGYLSSKILAID</sequence>
<protein>
    <submittedName>
        <fullName evidence="1">14972_t:CDS:1</fullName>
    </submittedName>
</protein>
<proteinExistence type="predicted"/>
<gene>
    <name evidence="1" type="ORF">CPELLU_LOCUS15524</name>
</gene>
<evidence type="ECO:0000313" key="1">
    <source>
        <dbReference type="EMBL" id="CAG8764802.1"/>
    </source>
</evidence>
<organism evidence="1 2">
    <name type="scientific">Cetraspora pellucida</name>
    <dbReference type="NCBI Taxonomy" id="1433469"/>
    <lineage>
        <taxon>Eukaryota</taxon>
        <taxon>Fungi</taxon>
        <taxon>Fungi incertae sedis</taxon>
        <taxon>Mucoromycota</taxon>
        <taxon>Glomeromycotina</taxon>
        <taxon>Glomeromycetes</taxon>
        <taxon>Diversisporales</taxon>
        <taxon>Gigasporaceae</taxon>
        <taxon>Cetraspora</taxon>
    </lineage>
</organism>
<evidence type="ECO:0000313" key="2">
    <source>
        <dbReference type="Proteomes" id="UP000789759"/>
    </source>
</evidence>
<dbReference type="EMBL" id="CAJVQA010020642">
    <property type="protein sequence ID" value="CAG8764802.1"/>
    <property type="molecule type" value="Genomic_DNA"/>
</dbReference>
<comment type="caution">
    <text evidence="1">The sequence shown here is derived from an EMBL/GenBank/DDBJ whole genome shotgun (WGS) entry which is preliminary data.</text>
</comment>